<gene>
    <name evidence="2" type="ORF">C8R41DRAFT_271158</name>
</gene>
<comment type="caution">
    <text evidence="2">The sequence shown here is derived from an EMBL/GenBank/DDBJ whole genome shotgun (WGS) entry which is preliminary data.</text>
</comment>
<keyword evidence="1" id="KW-0175">Coiled coil</keyword>
<dbReference type="EMBL" id="JANVFT010000029">
    <property type="protein sequence ID" value="KAJ4495518.1"/>
    <property type="molecule type" value="Genomic_DNA"/>
</dbReference>
<evidence type="ECO:0000256" key="1">
    <source>
        <dbReference type="SAM" id="Coils"/>
    </source>
</evidence>
<feature type="coiled-coil region" evidence="1">
    <location>
        <begin position="347"/>
        <end position="395"/>
    </location>
</feature>
<evidence type="ECO:0000313" key="3">
    <source>
        <dbReference type="Proteomes" id="UP001150217"/>
    </source>
</evidence>
<dbReference type="Proteomes" id="UP001150217">
    <property type="component" value="Unassembled WGS sequence"/>
</dbReference>
<keyword evidence="3" id="KW-1185">Reference proteome</keyword>
<proteinExistence type="predicted"/>
<protein>
    <submittedName>
        <fullName evidence="2">Uncharacterized protein</fullName>
    </submittedName>
</protein>
<sequence>MTSPADSAFASTYIHSFDRERCSSRSMKTKRCHYYNSLGQPRTLQRNGKPFDSNSDYGCKCRRFFAHPEDPEWASLPPVPAPPFLVGTPSPSPPRASSSIGYHPMPVKQDNAKSLLTLIELKSDYESLLTQYRRLQQILNNTALLPSSHPSGQQLSRAQLVSRRETVEKNMKEAYARLQEFDQNTPFEFGNLDTTLEPNISILKNLLRELKFKLVEAESLKNTVESNFKKASVEQAQVESDGDIIMNAPSSTFLKQDGYSTPPRVSLSTEKHLVLLQGMLDRISKQVASVESNVMEQEEVIKSVIQSSHELVTSSESVVGGIHQDIEHFDDELSELAAMTAETIAEDNRLDIEYQKLQKEREDQEIELQKLMGCLEKLEKEREKDESDLASLSTALTAYMEKPTVSPLSSPFIPEDIVVALEEQITPLIRNAIKPHIENLRSELEQEITKHEMETSSTLSPVFTVTHQALQSASNAMSEK</sequence>
<feature type="coiled-coil region" evidence="1">
    <location>
        <begin position="164"/>
        <end position="227"/>
    </location>
</feature>
<name>A0ABQ8VK52_9AGAR</name>
<organism evidence="2 3">
    <name type="scientific">Lentinula lateritia</name>
    <dbReference type="NCBI Taxonomy" id="40482"/>
    <lineage>
        <taxon>Eukaryota</taxon>
        <taxon>Fungi</taxon>
        <taxon>Dikarya</taxon>
        <taxon>Basidiomycota</taxon>
        <taxon>Agaricomycotina</taxon>
        <taxon>Agaricomycetes</taxon>
        <taxon>Agaricomycetidae</taxon>
        <taxon>Agaricales</taxon>
        <taxon>Marasmiineae</taxon>
        <taxon>Omphalotaceae</taxon>
        <taxon>Lentinula</taxon>
    </lineage>
</organism>
<evidence type="ECO:0000313" key="2">
    <source>
        <dbReference type="EMBL" id="KAJ4495518.1"/>
    </source>
</evidence>
<accession>A0ABQ8VK52</accession>
<reference evidence="2" key="1">
    <citation type="submission" date="2022-08" db="EMBL/GenBank/DDBJ databases">
        <title>A Global Phylogenomic Analysis of the Shiitake Genus Lentinula.</title>
        <authorList>
            <consortium name="DOE Joint Genome Institute"/>
            <person name="Sierra-Patev S."/>
            <person name="Min B."/>
            <person name="Naranjo-Ortiz M."/>
            <person name="Looney B."/>
            <person name="Konkel Z."/>
            <person name="Slot J.C."/>
            <person name="Sakamoto Y."/>
            <person name="Steenwyk J.L."/>
            <person name="Rokas A."/>
            <person name="Carro J."/>
            <person name="Camarero S."/>
            <person name="Ferreira P."/>
            <person name="Molpeceres G."/>
            <person name="Ruiz-Duenas F.J."/>
            <person name="Serrano A."/>
            <person name="Henrissat B."/>
            <person name="Drula E."/>
            <person name="Hughes K.W."/>
            <person name="Mata J.L."/>
            <person name="Ishikawa N.K."/>
            <person name="Vargas-Isla R."/>
            <person name="Ushijima S."/>
            <person name="Smith C.A."/>
            <person name="Ahrendt S."/>
            <person name="Andreopoulos W."/>
            <person name="He G."/>
            <person name="Labutti K."/>
            <person name="Lipzen A."/>
            <person name="Ng V."/>
            <person name="Riley R."/>
            <person name="Sandor L."/>
            <person name="Barry K."/>
            <person name="Martinez A.T."/>
            <person name="Xiao Y."/>
            <person name="Gibbons J.G."/>
            <person name="Terashima K."/>
            <person name="Grigoriev I.V."/>
            <person name="Hibbett D.S."/>
        </authorList>
    </citation>
    <scope>NUCLEOTIDE SEQUENCE</scope>
    <source>
        <strain evidence="2">RHP3577 ss4</strain>
    </source>
</reference>